<proteinExistence type="predicted"/>
<dbReference type="EMBL" id="CP063374">
    <property type="protein sequence ID" value="QOV47677.1"/>
    <property type="molecule type" value="Genomic_DNA"/>
</dbReference>
<dbReference type="Pfam" id="PF03682">
    <property type="entry name" value="UPF0158"/>
    <property type="match status" value="1"/>
</dbReference>
<reference evidence="1 2" key="1">
    <citation type="submission" date="2020-10" db="EMBL/GenBank/DDBJ databases">
        <title>Streptomyces chromofuscus complate genome analysis.</title>
        <authorList>
            <person name="Anwar N."/>
        </authorList>
    </citation>
    <scope>NUCLEOTIDE SEQUENCE [LARGE SCALE GENOMIC DNA]</scope>
    <source>
        <strain evidence="1 2">DSM 40273</strain>
    </source>
</reference>
<gene>
    <name evidence="1" type="ORF">IPT68_19485</name>
</gene>
<sequence>MRGALHAQDGVALLAALCRGPVREVLQLAGDGVVGAAAQGLPGAAEMAALFLGALQERGFRGDEELVDRLRAATGDAAIPLLRPLAVDPEMLAMLLEGDPAESGGRIDLSTGECRPAFTDELGPGPEAEDDDDPERWLYVPALGSRAGYRDMELFIEEVEDAALADRLRIAIGGRGAFRRFKDVLAGDECSWSRYHRFRDERRRGRARARLAKEGYCPPISFRVEPSSGSYFPGPV</sequence>
<protein>
    <submittedName>
        <fullName evidence="1">Uncharacterized protein</fullName>
    </submittedName>
</protein>
<dbReference type="Proteomes" id="UP000594008">
    <property type="component" value="Chromosome"/>
</dbReference>
<name>A0A7M2TG04_STRCW</name>
<organism evidence="1 2">
    <name type="scientific">Streptomyces chromofuscus</name>
    <dbReference type="NCBI Taxonomy" id="42881"/>
    <lineage>
        <taxon>Bacteria</taxon>
        <taxon>Bacillati</taxon>
        <taxon>Actinomycetota</taxon>
        <taxon>Actinomycetes</taxon>
        <taxon>Kitasatosporales</taxon>
        <taxon>Streptomycetaceae</taxon>
        <taxon>Streptomyces</taxon>
    </lineage>
</organism>
<dbReference type="AlphaFoldDB" id="A0A7M2TG04"/>
<accession>A0A7M2TG04</accession>
<evidence type="ECO:0000313" key="2">
    <source>
        <dbReference type="Proteomes" id="UP000594008"/>
    </source>
</evidence>
<evidence type="ECO:0000313" key="1">
    <source>
        <dbReference type="EMBL" id="QOV47677.1"/>
    </source>
</evidence>
<keyword evidence="2" id="KW-1185">Reference proteome</keyword>
<dbReference type="InterPro" id="IPR005361">
    <property type="entry name" value="UPF0158"/>
</dbReference>
<dbReference type="KEGG" id="schf:IPT68_19485"/>